<evidence type="ECO:0000256" key="1">
    <source>
        <dbReference type="ARBA" id="ARBA00003034"/>
    </source>
</evidence>
<dbReference type="NCBIfam" id="TIGR04244">
    <property type="entry name" value="nitrous_NosZ_RR"/>
    <property type="match status" value="1"/>
</dbReference>
<comment type="cofactor">
    <cofactor evidence="18">
        <name>Ca(2+)</name>
        <dbReference type="ChEBI" id="CHEBI:29108"/>
    </cofactor>
    <text evidence="18">Binds 2 calcium ions per subunit.</text>
</comment>
<dbReference type="PROSITE" id="PS50857">
    <property type="entry name" value="COX2_CUA"/>
    <property type="match status" value="1"/>
</dbReference>
<feature type="binding site" evidence="18">
    <location>
        <position position="494"/>
    </location>
    <ligand>
        <name>Cu cation</name>
        <dbReference type="ChEBI" id="CHEBI:23378"/>
        <label>Z4</label>
    </ligand>
</feature>
<feature type="binding site" evidence="18">
    <location>
        <position position="433"/>
    </location>
    <ligand>
        <name>Cu cation</name>
        <dbReference type="ChEBI" id="CHEBI:23378"/>
        <label>Z3</label>
    </ligand>
</feature>
<evidence type="ECO:0000256" key="18">
    <source>
        <dbReference type="HAMAP-Rule" id="MF_00716"/>
    </source>
</evidence>
<evidence type="ECO:0000256" key="2">
    <source>
        <dbReference type="ARBA" id="ARBA00004418"/>
    </source>
</evidence>
<evidence type="ECO:0000256" key="10">
    <source>
        <dbReference type="ARBA" id="ARBA00022729"/>
    </source>
</evidence>
<dbReference type="Proteomes" id="UP001239019">
    <property type="component" value="Unassembled WGS sequence"/>
</dbReference>
<dbReference type="InterPro" id="IPR011045">
    <property type="entry name" value="N2O_reductase_N"/>
</dbReference>
<keyword evidence="12 18" id="KW-0106">Calcium</keyword>
<feature type="binding site" evidence="18">
    <location>
        <position position="135"/>
    </location>
    <ligand>
        <name>Cu cation</name>
        <dbReference type="ChEBI" id="CHEBI:23378"/>
        <label>Z3</label>
    </ligand>
</feature>
<dbReference type="GO" id="GO:0050304">
    <property type="term" value="F:nitrous-oxide reductase activity"/>
    <property type="evidence" value="ECO:0007669"/>
    <property type="project" value="UniProtKB-EC"/>
</dbReference>
<keyword evidence="14 18" id="KW-0186">Copper</keyword>
<reference evidence="20 21" key="1">
    <citation type="submission" date="2023-08" db="EMBL/GenBank/DDBJ databases">
        <title>Whole-genome sequencing of halo(alkali)philic microorganisms from hypersaline lakes.</title>
        <authorList>
            <person name="Sorokin D.Y."/>
            <person name="Abbas B."/>
            <person name="Merkel A.Y."/>
        </authorList>
    </citation>
    <scope>NUCLEOTIDE SEQUENCE [LARGE SCALE GENOMIC DNA]</scope>
    <source>
        <strain evidence="20 21">AB-CW4</strain>
    </source>
</reference>
<comment type="caution">
    <text evidence="20">The sequence shown here is derived from an EMBL/GenBank/DDBJ whole genome shotgun (WGS) entry which is preliminary data.</text>
</comment>
<dbReference type="InterPro" id="IPR041114">
    <property type="entry name" value="Nos_propeller"/>
</dbReference>
<feature type="binding site" evidence="18">
    <location>
        <position position="620"/>
    </location>
    <ligand>
        <name>Cu cation</name>
        <dbReference type="ChEBI" id="CHEBI:23378"/>
        <label>A2</label>
    </ligand>
</feature>
<dbReference type="RefSeq" id="WP_306728884.1">
    <property type="nucleotide sequence ID" value="NZ_JAVDDT010000007.1"/>
</dbReference>
<comment type="pathway">
    <text evidence="3">Nitrogen metabolism; nitrate reduction (denitrification); dinitrogen from nitrate: step 4/4.</text>
</comment>
<feature type="binding site" evidence="18">
    <location>
        <position position="622"/>
    </location>
    <ligand>
        <name>Cu cation</name>
        <dbReference type="ChEBI" id="CHEBI:23378"/>
        <label>A2</label>
    </ligand>
</feature>
<dbReference type="InterPro" id="IPR051403">
    <property type="entry name" value="NosZ/Cyto_c_oxidase_sub2"/>
</dbReference>
<evidence type="ECO:0000256" key="7">
    <source>
        <dbReference type="ARBA" id="ARBA00011896"/>
    </source>
</evidence>
<feature type="binding site" evidence="18">
    <location>
        <position position="626"/>
    </location>
    <ligand>
        <name>Cu cation</name>
        <dbReference type="ChEBI" id="CHEBI:23378"/>
        <label>A2</label>
    </ligand>
</feature>
<comment type="PTM">
    <text evidence="18">Predicted to be exported by the Tat system. The position of the signal peptide cleavage has not been experimentally proven.</text>
</comment>
<keyword evidence="9 18" id="KW-0479">Metal-binding</keyword>
<evidence type="ECO:0000256" key="8">
    <source>
        <dbReference type="ARBA" id="ARBA00016560"/>
    </source>
</evidence>
<organism evidence="20 21">
    <name type="scientific">Natronospira bacteriovora</name>
    <dbReference type="NCBI Taxonomy" id="3069753"/>
    <lineage>
        <taxon>Bacteria</taxon>
        <taxon>Pseudomonadati</taxon>
        <taxon>Pseudomonadota</taxon>
        <taxon>Gammaproteobacteria</taxon>
        <taxon>Natronospirales</taxon>
        <taxon>Natronospiraceae</taxon>
        <taxon>Natronospira</taxon>
    </lineage>
</organism>
<dbReference type="EC" id="1.7.2.4" evidence="7 18"/>
<feature type="binding site" evidence="18">
    <location>
        <position position="583"/>
    </location>
    <ligand>
        <name>Cu cation</name>
        <dbReference type="ChEBI" id="CHEBI:23378"/>
        <label>A1</label>
    </ligand>
</feature>
<comment type="subunit">
    <text evidence="6 18">Homodimer.</text>
</comment>
<feature type="domain" description="Cytochrome oxidase subunit II copper A binding" evidence="19">
    <location>
        <begin position="539"/>
        <end position="638"/>
    </location>
</feature>
<evidence type="ECO:0000259" key="19">
    <source>
        <dbReference type="PROSITE" id="PS50857"/>
    </source>
</evidence>
<dbReference type="Gene3D" id="2.130.10.10">
    <property type="entry name" value="YVTN repeat-like/Quinoprotein amine dehydrogenase"/>
    <property type="match status" value="1"/>
</dbReference>
<dbReference type="InterPro" id="IPR034205">
    <property type="entry name" value="N2OR_C"/>
</dbReference>
<dbReference type="Pfam" id="PF18764">
    <property type="entry name" value="nos_propeller"/>
    <property type="match status" value="1"/>
</dbReference>
<comment type="similarity">
    <text evidence="4 18">In the C-terminal section; belongs to the cytochrome c oxidase subunit 2 family.</text>
</comment>
<keyword evidence="13 18" id="KW-0560">Oxidoreductase</keyword>
<evidence type="ECO:0000256" key="11">
    <source>
        <dbReference type="ARBA" id="ARBA00022764"/>
    </source>
</evidence>
<dbReference type="EMBL" id="JAVDDT010000007">
    <property type="protein sequence ID" value="MDQ2070384.1"/>
    <property type="molecule type" value="Genomic_DNA"/>
</dbReference>
<proteinExistence type="inferred from homology"/>
<keyword evidence="10 18" id="KW-0732">Signal</keyword>
<evidence type="ECO:0000256" key="13">
    <source>
        <dbReference type="ARBA" id="ARBA00023002"/>
    </source>
</evidence>
<feature type="binding site" evidence="18">
    <location>
        <position position="183"/>
    </location>
    <ligand>
        <name>Cu cation</name>
        <dbReference type="ChEBI" id="CHEBI:23378"/>
        <label>Z2</label>
    </ligand>
</feature>
<comment type="catalytic activity">
    <reaction evidence="17 18">
        <text>N2 + 2 Fe(III)-[cytochrome c] + H2O = nitrous oxide + 2 Fe(II)-[cytochrome c] + 2 H(+)</text>
        <dbReference type="Rhea" id="RHEA:43108"/>
        <dbReference type="Rhea" id="RHEA-COMP:10350"/>
        <dbReference type="Rhea" id="RHEA-COMP:14399"/>
        <dbReference type="ChEBI" id="CHEBI:15377"/>
        <dbReference type="ChEBI" id="CHEBI:15378"/>
        <dbReference type="ChEBI" id="CHEBI:17045"/>
        <dbReference type="ChEBI" id="CHEBI:17997"/>
        <dbReference type="ChEBI" id="CHEBI:29033"/>
        <dbReference type="ChEBI" id="CHEBI:29034"/>
        <dbReference type="EC" id="1.7.2.4"/>
    </reaction>
</comment>
<dbReference type="SUPFAM" id="SSF50974">
    <property type="entry name" value="Nitrous oxide reductase, N-terminal domain"/>
    <property type="match status" value="1"/>
</dbReference>
<feature type="binding site" evidence="18">
    <location>
        <position position="622"/>
    </location>
    <ligand>
        <name>Cu cation</name>
        <dbReference type="ChEBI" id="CHEBI:23378"/>
        <label>A1</label>
    </ligand>
</feature>
<evidence type="ECO:0000313" key="20">
    <source>
        <dbReference type="EMBL" id="MDQ2070384.1"/>
    </source>
</evidence>
<comment type="function">
    <text evidence="1 18">Nitrous-oxide reductase is part of a bacterial respiratory system which is activated under anaerobic conditions in the presence of nitrate or nitrous oxide.</text>
</comment>
<keyword evidence="11 18" id="KW-0574">Periplasm</keyword>
<feature type="binding site" evidence="18">
    <location>
        <position position="618"/>
    </location>
    <ligand>
        <name>Cu cation</name>
        <dbReference type="ChEBI" id="CHEBI:23378"/>
        <label>A1</label>
    </ligand>
</feature>
<feature type="binding site" evidence="18">
    <location>
        <position position="618"/>
    </location>
    <ligand>
        <name>Cu cation</name>
        <dbReference type="ChEBI" id="CHEBI:23378"/>
        <label>A2</label>
    </ligand>
</feature>
<evidence type="ECO:0000256" key="12">
    <source>
        <dbReference type="ARBA" id="ARBA00022837"/>
    </source>
</evidence>
<dbReference type="PROSITE" id="PS51318">
    <property type="entry name" value="TAT"/>
    <property type="match status" value="1"/>
</dbReference>
<evidence type="ECO:0000256" key="16">
    <source>
        <dbReference type="ARBA" id="ARBA00032847"/>
    </source>
</evidence>
<feature type="binding site" evidence="18">
    <location>
        <position position="629"/>
    </location>
    <ligand>
        <name>Cu cation</name>
        <dbReference type="ChEBI" id="CHEBI:23378"/>
        <label>A1</label>
    </ligand>
</feature>
<accession>A0ABU0W8N3</accession>
<evidence type="ECO:0000256" key="6">
    <source>
        <dbReference type="ARBA" id="ARBA00011738"/>
    </source>
</evidence>
<evidence type="ECO:0000256" key="4">
    <source>
        <dbReference type="ARBA" id="ARBA00006790"/>
    </source>
</evidence>
<evidence type="ECO:0000256" key="17">
    <source>
        <dbReference type="ARBA" id="ARBA00049555"/>
    </source>
</evidence>
<dbReference type="PANTHER" id="PTHR42838:SF2">
    <property type="entry name" value="NITROUS-OXIDE REDUCTASE"/>
    <property type="match status" value="1"/>
</dbReference>
<evidence type="ECO:0000256" key="14">
    <source>
        <dbReference type="ARBA" id="ARBA00023008"/>
    </source>
</evidence>
<comment type="similarity">
    <text evidence="5 18">Belongs to the NosZ family.</text>
</comment>
<dbReference type="InterPro" id="IPR041142">
    <property type="entry name" value="NOS_propeller_2"/>
</dbReference>
<feature type="binding site" evidence="18">
    <location>
        <position position="134"/>
    </location>
    <ligand>
        <name>Cu cation</name>
        <dbReference type="ChEBI" id="CHEBI:23378"/>
        <label>Z2</label>
    </ligand>
</feature>
<sequence>MPDRKKEIDKAKEEAVAENPGRRKFLGVTATVGALGMTGATGAGLMLGGSGKAEARSRGNGGNDIHVAPGELDEYYGFWSGGHSGEVRVYGVPSMREIMRIPVFNHCSASGWGMTDESKRIMGDSHRFTNGDAHHPHVSYTDGSHDGRYLFINDKANTRVARIRLDVFKTDKMVTVPNAQAIHGLRLQKAPKTGYVFANGEYIIPQPNDGRDLNDPEKYWTLWSAIDAESMEVKWQVMVDGNLDNMDADYTGKYAAATCYNSEKAITLAGKMRAERDWVVVFNIERIEAAVRNGNFRTIGDSDVPVVDGRKGSEVTRYIPVPKNPHGLNTSTDGKYFIAAGKLSPTVTMIQIDKLDDLFAGNLSDERDVVAAEPELGLGPLHTTFDGRGNAYTTLFLDSQVVKWNMDRAVRNYNGEDVDYIIQKLDVHYQPGHNHATLAESKDADGKWLFSLNKFSKDRFLPVGPLHAENDQMIDISGDEMKLVHDTPTFAEPHDAVIIRRDQITTSQIWRRDDPYFAETIEMAKKDGVNVDRDNKIIRDGNKVRVYMTSIAPNFGITEFKVKQGDEVTVVVTNLDRIEDLSHGFCLVDHGVSMEVSPQQTASITFKADKPGVFWYYCNWFCHALHMEMGGRMLVEKA</sequence>
<dbReference type="HAMAP" id="MF_00716">
    <property type="entry name" value="NosZ"/>
    <property type="match status" value="1"/>
</dbReference>
<dbReference type="InterPro" id="IPR002429">
    <property type="entry name" value="CcO_II-like_C"/>
</dbReference>
<comment type="caution">
    <text evidence="18">Lacks conserved residue(s) required for the propagation of feature annotation.</text>
</comment>
<dbReference type="CDD" id="cd04223">
    <property type="entry name" value="N2OR_C"/>
    <property type="match status" value="1"/>
</dbReference>
<dbReference type="Pfam" id="PF18793">
    <property type="entry name" value="nos_propeller_2"/>
    <property type="match status" value="1"/>
</dbReference>
<evidence type="ECO:0000313" key="21">
    <source>
        <dbReference type="Proteomes" id="UP001239019"/>
    </source>
</evidence>
<feature type="binding site" evidence="18">
    <location>
        <position position="382"/>
    </location>
    <ligand>
        <name>Cu cation</name>
        <dbReference type="ChEBI" id="CHEBI:23378"/>
        <label>Z1</label>
    </ligand>
</feature>
<evidence type="ECO:0000256" key="3">
    <source>
        <dbReference type="ARBA" id="ARBA00004779"/>
    </source>
</evidence>
<evidence type="ECO:0000256" key="5">
    <source>
        <dbReference type="ARBA" id="ARBA00010372"/>
    </source>
</evidence>
<dbReference type="SUPFAM" id="SSF49503">
    <property type="entry name" value="Cupredoxins"/>
    <property type="match status" value="1"/>
</dbReference>
<dbReference type="InterPro" id="IPR008972">
    <property type="entry name" value="Cupredoxin"/>
</dbReference>
<name>A0ABU0W8N3_9GAMM</name>
<feature type="binding site" evidence="18">
    <location>
        <position position="326"/>
    </location>
    <ligand>
        <name>Cu cation</name>
        <dbReference type="ChEBI" id="CHEBI:23378"/>
        <label>Z1</label>
    </ligand>
</feature>
<keyword evidence="21" id="KW-1185">Reference proteome</keyword>
<dbReference type="InterPro" id="IPR015943">
    <property type="entry name" value="WD40/YVTN_repeat-like_dom_sf"/>
</dbReference>
<comment type="subcellular location">
    <subcellularLocation>
        <location evidence="2 18">Periplasm</location>
    </subcellularLocation>
</comment>
<dbReference type="InterPro" id="IPR023644">
    <property type="entry name" value="NO_Rdtase"/>
</dbReference>
<comment type="cofactor">
    <cofactor evidence="18">
        <name>Cu cation</name>
        <dbReference type="ChEBI" id="CHEBI:23378"/>
    </cofactor>
    <text evidence="18">Binds 6 Cu cations per subunit. Each subunit contains 2 copper centers; Cu(A) (binuclear) and Cu(Z) (tetranuclear). Cu(Z) is thought to be the site of nitrous oxide reduction.</text>
</comment>
<evidence type="ECO:0000256" key="15">
    <source>
        <dbReference type="ARBA" id="ARBA00031077"/>
    </source>
</evidence>
<dbReference type="Gene3D" id="2.60.40.420">
    <property type="entry name" value="Cupredoxins - blue copper proteins"/>
    <property type="match status" value="1"/>
</dbReference>
<dbReference type="InterPro" id="IPR006311">
    <property type="entry name" value="TAT_signal"/>
</dbReference>
<protein>
    <recommendedName>
        <fullName evidence="8 18">Nitrous-oxide reductase</fullName>
        <ecNumber evidence="7 18">1.7.2.4</ecNumber>
    </recommendedName>
    <alternativeName>
        <fullName evidence="15 18">N(2)OR</fullName>
    </alternativeName>
    <alternativeName>
        <fullName evidence="16 18">N2O reductase</fullName>
    </alternativeName>
</protein>
<dbReference type="PANTHER" id="PTHR42838">
    <property type="entry name" value="CYTOCHROME C OXIDASE SUBUNIT II"/>
    <property type="match status" value="1"/>
</dbReference>
<evidence type="ECO:0000256" key="9">
    <source>
        <dbReference type="ARBA" id="ARBA00022723"/>
    </source>
</evidence>
<gene>
    <name evidence="18 20" type="primary">nosZ</name>
    <name evidence="20" type="ORF">RBH19_10885</name>
</gene>
<feature type="region of interest" description="COX2-like" evidence="18">
    <location>
        <begin position="542"/>
        <end position="638"/>
    </location>
</feature>